<dbReference type="BioCyc" id="FSP469605-HMP:GTSP-969-MONOMER"/>
<protein>
    <submittedName>
        <fullName evidence="1">Uncharacterized protein</fullName>
    </submittedName>
</protein>
<keyword evidence="2" id="KW-1185">Reference proteome</keyword>
<organism evidence="1 2">
    <name type="scientific">Fusobacterium gonidiaformans 3-1-5R</name>
    <dbReference type="NCBI Taxonomy" id="469605"/>
    <lineage>
        <taxon>Bacteria</taxon>
        <taxon>Fusobacteriati</taxon>
        <taxon>Fusobacteriota</taxon>
        <taxon>Fusobacteriia</taxon>
        <taxon>Fusobacteriales</taxon>
        <taxon>Fusobacteriaceae</taxon>
        <taxon>Fusobacterium</taxon>
    </lineage>
</organism>
<dbReference type="AlphaFoldDB" id="E5BG44"/>
<proteinExistence type="predicted"/>
<reference evidence="1 2" key="1">
    <citation type="submission" date="2009-02" db="EMBL/GenBank/DDBJ databases">
        <title>The Genome Sequence of Fusobacterium sp. 3_1_5R.</title>
        <authorList>
            <consortium name="The Broad Institute Genome Sequencing Platform"/>
            <person name="Ward D."/>
            <person name="Young S.K."/>
            <person name="Kodira C.D."/>
            <person name="Zeng Q."/>
            <person name="Koehrsen M."/>
            <person name="Alvarado L."/>
            <person name="Berlin A."/>
            <person name="Borenstein D."/>
            <person name="Chen Z."/>
            <person name="Engels R."/>
            <person name="Freedman E."/>
            <person name="Gellesch M."/>
            <person name="Goldberg J."/>
            <person name="Griggs A."/>
            <person name="Gujja S."/>
            <person name="Heiman D."/>
            <person name="Hepburn T."/>
            <person name="Howarth C."/>
            <person name="Jen D."/>
            <person name="Larson L."/>
            <person name="Lewis B."/>
            <person name="Mehta T."/>
            <person name="Park D."/>
            <person name="Pearson M."/>
            <person name="Roberts A."/>
            <person name="Saif S."/>
            <person name="Shea T."/>
            <person name="Shenoy N."/>
            <person name="Sisk P."/>
            <person name="Stolte C."/>
            <person name="Sykes S."/>
            <person name="Walk T."/>
            <person name="White J."/>
            <person name="Yandava C."/>
            <person name="Allen-Vercoe E."/>
            <person name="Strauss J."/>
            <person name="Ambrose C."/>
            <person name="Lander E."/>
            <person name="Nusbaum C."/>
            <person name="Galagan J."/>
            <person name="Birren B."/>
        </authorList>
    </citation>
    <scope>NUCLEOTIDE SEQUENCE [LARGE SCALE GENOMIC DNA]</scope>
    <source>
        <strain evidence="1 2">3_1_5R</strain>
    </source>
</reference>
<evidence type="ECO:0000313" key="1">
    <source>
        <dbReference type="EMBL" id="EFS21467.1"/>
    </source>
</evidence>
<sequence length="74" mass="8630">MWRGVMKLDVKCSKCGSKEYEVRNVILPEKKQGMKLELNLYYVKTCLSCGYSEFYLAKVVDKDEKEVPVPKAEY</sequence>
<dbReference type="HOGENOM" id="CLU_2769911_0_0_0"/>
<accession>E5BG44</accession>
<gene>
    <name evidence="1" type="ORF">FSBG_00964</name>
</gene>
<dbReference type="Proteomes" id="UP000002975">
    <property type="component" value="Unassembled WGS sequence"/>
</dbReference>
<evidence type="ECO:0000313" key="2">
    <source>
        <dbReference type="Proteomes" id="UP000002975"/>
    </source>
</evidence>
<dbReference type="Pfam" id="PF09855">
    <property type="entry name" value="Zn_ribbon_13"/>
    <property type="match status" value="1"/>
</dbReference>
<name>E5BG44_9FUSO</name>
<dbReference type="InterPro" id="IPR018652">
    <property type="entry name" value="DUF2082_NA-bd_Znr"/>
</dbReference>
<dbReference type="OrthoDB" id="6293663at2"/>
<dbReference type="EMBL" id="GG657972">
    <property type="protein sequence ID" value="EFS21467.1"/>
    <property type="molecule type" value="Genomic_DNA"/>
</dbReference>